<evidence type="ECO:0000313" key="2">
    <source>
        <dbReference type="Proteomes" id="UP000177039"/>
    </source>
</evidence>
<organism evidence="1 2">
    <name type="scientific">Candidatus Curtissbacteria bacterium RIFCSPLOWO2_01_FULL_42_50</name>
    <dbReference type="NCBI Taxonomy" id="1797730"/>
    <lineage>
        <taxon>Bacteria</taxon>
        <taxon>Candidatus Curtissiibacteriota</taxon>
    </lineage>
</organism>
<dbReference type="InterPro" id="IPR036874">
    <property type="entry name" value="Carbonic_anhydrase_sf"/>
</dbReference>
<proteinExistence type="predicted"/>
<dbReference type="EMBL" id="MFBT01000037">
    <property type="protein sequence ID" value="OGD98415.1"/>
    <property type="molecule type" value="Genomic_DNA"/>
</dbReference>
<comment type="caution">
    <text evidence="1">The sequence shown here is derived from an EMBL/GenBank/DDBJ whole genome shotgun (WGS) entry which is preliminary data.</text>
</comment>
<evidence type="ECO:0008006" key="3">
    <source>
        <dbReference type="Google" id="ProtNLM"/>
    </source>
</evidence>
<name>A0A1F5H2Y1_9BACT</name>
<dbReference type="GO" id="GO:0008270">
    <property type="term" value="F:zinc ion binding"/>
    <property type="evidence" value="ECO:0007669"/>
    <property type="project" value="InterPro"/>
</dbReference>
<evidence type="ECO:0000313" key="1">
    <source>
        <dbReference type="EMBL" id="OGD98415.1"/>
    </source>
</evidence>
<dbReference type="Pfam" id="PF20393">
    <property type="entry name" value="Pro_CA_2"/>
    <property type="match status" value="1"/>
</dbReference>
<protein>
    <recommendedName>
        <fullName evidence="3">Carbonic anhydrase</fullName>
    </recommendedName>
</protein>
<dbReference type="InterPro" id="IPR046871">
    <property type="entry name" value="Pro_CA_2"/>
</dbReference>
<sequence length="142" mass="16291">MPEAFGQPRQTWGSQIAFFWGKMSVKHKAQALVIQCIDFRFQELIARDIQNRQLTGKFDRIAYPGASKDLERVSQAAETSLKLHDPDEALIYEHEDCGAYGQDNSIETHRENAVRLKAFLVNIKPEIRVITLIATFEKIEEL</sequence>
<accession>A0A1F5H2Y1</accession>
<gene>
    <name evidence="1" type="ORF">A3B54_03710</name>
</gene>
<dbReference type="SUPFAM" id="SSF53056">
    <property type="entry name" value="beta-carbonic anhydrase, cab"/>
    <property type="match status" value="1"/>
</dbReference>
<dbReference type="Proteomes" id="UP000177039">
    <property type="component" value="Unassembled WGS sequence"/>
</dbReference>
<reference evidence="1 2" key="1">
    <citation type="journal article" date="2016" name="Nat. Commun.">
        <title>Thousands of microbial genomes shed light on interconnected biogeochemical processes in an aquifer system.</title>
        <authorList>
            <person name="Anantharaman K."/>
            <person name="Brown C.T."/>
            <person name="Hug L.A."/>
            <person name="Sharon I."/>
            <person name="Castelle C.J."/>
            <person name="Probst A.J."/>
            <person name="Thomas B.C."/>
            <person name="Singh A."/>
            <person name="Wilkins M.J."/>
            <person name="Karaoz U."/>
            <person name="Brodie E.L."/>
            <person name="Williams K.H."/>
            <person name="Hubbard S.S."/>
            <person name="Banfield J.F."/>
        </authorList>
    </citation>
    <scope>NUCLEOTIDE SEQUENCE [LARGE SCALE GENOMIC DNA]</scope>
</reference>
<dbReference type="GO" id="GO:0004089">
    <property type="term" value="F:carbonate dehydratase activity"/>
    <property type="evidence" value="ECO:0007669"/>
    <property type="project" value="InterPro"/>
</dbReference>
<dbReference type="AlphaFoldDB" id="A0A1F5H2Y1"/>